<dbReference type="Gene3D" id="3.30.750.44">
    <property type="match status" value="1"/>
</dbReference>
<dbReference type="GO" id="GO:0006508">
    <property type="term" value="P:proteolysis"/>
    <property type="evidence" value="ECO:0007669"/>
    <property type="project" value="UniProtKB-KW"/>
</dbReference>
<dbReference type="Pfam" id="PF03572">
    <property type="entry name" value="Peptidase_S41"/>
    <property type="match status" value="1"/>
</dbReference>
<reference evidence="6" key="1">
    <citation type="submission" date="2018-05" db="EMBL/GenBank/DDBJ databases">
        <authorList>
            <person name="Lanie J.A."/>
            <person name="Ng W.-L."/>
            <person name="Kazmierczak K.M."/>
            <person name="Andrzejewski T.M."/>
            <person name="Davidsen T.M."/>
            <person name="Wayne K.J."/>
            <person name="Tettelin H."/>
            <person name="Glass J.I."/>
            <person name="Rusch D."/>
            <person name="Podicherti R."/>
            <person name="Tsui H.-C.T."/>
            <person name="Winkler M.E."/>
        </authorList>
    </citation>
    <scope>NUCLEOTIDE SEQUENCE</scope>
</reference>
<comment type="similarity">
    <text evidence="1">Belongs to the peptidase S41A family.</text>
</comment>
<dbReference type="NCBIfam" id="TIGR00225">
    <property type="entry name" value="prc"/>
    <property type="match status" value="1"/>
</dbReference>
<accession>A0A382MVZ2</accession>
<dbReference type="Gene3D" id="3.90.226.10">
    <property type="entry name" value="2-enoyl-CoA Hydratase, Chain A, domain 1"/>
    <property type="match status" value="1"/>
</dbReference>
<evidence type="ECO:0000256" key="2">
    <source>
        <dbReference type="ARBA" id="ARBA00022670"/>
    </source>
</evidence>
<dbReference type="SUPFAM" id="SSF52096">
    <property type="entry name" value="ClpP/crotonase"/>
    <property type="match status" value="1"/>
</dbReference>
<dbReference type="AlphaFoldDB" id="A0A382MVZ2"/>
<organism evidence="6">
    <name type="scientific">marine metagenome</name>
    <dbReference type="NCBI Taxonomy" id="408172"/>
    <lineage>
        <taxon>unclassified sequences</taxon>
        <taxon>metagenomes</taxon>
        <taxon>ecological metagenomes</taxon>
    </lineage>
</organism>
<feature type="non-terminal residue" evidence="6">
    <location>
        <position position="351"/>
    </location>
</feature>
<protein>
    <recommendedName>
        <fullName evidence="5">PDZ domain-containing protein</fullName>
    </recommendedName>
</protein>
<keyword evidence="2" id="KW-0645">Protease</keyword>
<dbReference type="InterPro" id="IPR036034">
    <property type="entry name" value="PDZ_sf"/>
</dbReference>
<dbReference type="CDD" id="cd07560">
    <property type="entry name" value="Peptidase_S41_CPP"/>
    <property type="match status" value="1"/>
</dbReference>
<dbReference type="PROSITE" id="PS50106">
    <property type="entry name" value="PDZ"/>
    <property type="match status" value="1"/>
</dbReference>
<dbReference type="InterPro" id="IPR005151">
    <property type="entry name" value="Tail-specific_protease"/>
</dbReference>
<dbReference type="InterPro" id="IPR004447">
    <property type="entry name" value="Peptidase_S41A"/>
</dbReference>
<dbReference type="FunFam" id="2.30.42.10:FF:000063">
    <property type="entry name" value="Peptidase, S41 family"/>
    <property type="match status" value="1"/>
</dbReference>
<evidence type="ECO:0000256" key="3">
    <source>
        <dbReference type="ARBA" id="ARBA00022801"/>
    </source>
</evidence>
<evidence type="ECO:0000259" key="5">
    <source>
        <dbReference type="PROSITE" id="PS50106"/>
    </source>
</evidence>
<dbReference type="PANTHER" id="PTHR32060">
    <property type="entry name" value="TAIL-SPECIFIC PROTEASE"/>
    <property type="match status" value="1"/>
</dbReference>
<evidence type="ECO:0000256" key="1">
    <source>
        <dbReference type="ARBA" id="ARBA00009179"/>
    </source>
</evidence>
<dbReference type="SUPFAM" id="SSF50156">
    <property type="entry name" value="PDZ domain-like"/>
    <property type="match status" value="1"/>
</dbReference>
<dbReference type="Pfam" id="PF22694">
    <property type="entry name" value="CtpB_N-like"/>
    <property type="match status" value="1"/>
</dbReference>
<keyword evidence="3" id="KW-0378">Hydrolase</keyword>
<dbReference type="EMBL" id="UINC01095679">
    <property type="protein sequence ID" value="SVC51957.1"/>
    <property type="molecule type" value="Genomic_DNA"/>
</dbReference>
<name>A0A382MVZ2_9ZZZZ</name>
<dbReference type="InterPro" id="IPR029045">
    <property type="entry name" value="ClpP/crotonase-like_dom_sf"/>
</dbReference>
<dbReference type="InterPro" id="IPR001478">
    <property type="entry name" value="PDZ"/>
</dbReference>
<evidence type="ECO:0000313" key="6">
    <source>
        <dbReference type="EMBL" id="SVC51957.1"/>
    </source>
</evidence>
<dbReference type="Gene3D" id="2.30.42.10">
    <property type="match status" value="1"/>
</dbReference>
<evidence type="ECO:0000256" key="4">
    <source>
        <dbReference type="ARBA" id="ARBA00022825"/>
    </source>
</evidence>
<feature type="domain" description="PDZ" evidence="5">
    <location>
        <begin position="99"/>
        <end position="179"/>
    </location>
</feature>
<dbReference type="SMART" id="SM00245">
    <property type="entry name" value="TSPc"/>
    <property type="match status" value="1"/>
</dbReference>
<dbReference type="CDD" id="cd06782">
    <property type="entry name" value="cpPDZ_CPP-like"/>
    <property type="match status" value="1"/>
</dbReference>
<proteinExistence type="inferred from homology"/>
<gene>
    <name evidence="6" type="ORF">METZ01_LOCUS304811</name>
</gene>
<keyword evidence="4" id="KW-0720">Serine protease</keyword>
<dbReference type="GO" id="GO:0004175">
    <property type="term" value="F:endopeptidase activity"/>
    <property type="evidence" value="ECO:0007669"/>
    <property type="project" value="TreeGrafter"/>
</dbReference>
<dbReference type="InterPro" id="IPR041489">
    <property type="entry name" value="PDZ_6"/>
</dbReference>
<sequence length="351" mass="38912">MQLMKKWLIFILISIIPVVGQVKKKESKSKSYKKKNEIEFSNNQNTQAYLDMLEDAFYRVRESYVDSVNESEIIKSGIKGMMKPLDPYTRFLSGSSKNRLDMLRTGKYGGVGIQIGLRRDTLTVLTPFEDSPAYSEGIHSGDQILMIDSVKTKGMSLKDASKLIKGELGSIVVLTIYRPSSRGKISFELTRANIIIKHVPYWGVDENGIGYVRITKFSKNTAKDFGTALQDLLDDDMKGLVIDLRGNSGGLLSNSINILDKLTERGVNLLNTKGRIPKSNKEMNSRRAPMVGNEIPIAVLINRSSASASEIVSGVLQDLDRAVIVGEKSFGKGLVQSMYNLNDTTTLKVTT</sequence>
<dbReference type="GO" id="GO:0008236">
    <property type="term" value="F:serine-type peptidase activity"/>
    <property type="evidence" value="ECO:0007669"/>
    <property type="project" value="UniProtKB-KW"/>
</dbReference>
<dbReference type="SMART" id="SM00228">
    <property type="entry name" value="PDZ"/>
    <property type="match status" value="1"/>
</dbReference>
<dbReference type="PANTHER" id="PTHR32060:SF22">
    <property type="entry name" value="CARBOXYL-TERMINAL-PROCESSING PEPTIDASE 3, CHLOROPLASTIC"/>
    <property type="match status" value="1"/>
</dbReference>
<dbReference type="Pfam" id="PF17820">
    <property type="entry name" value="PDZ_6"/>
    <property type="match status" value="1"/>
</dbReference>
<dbReference type="InterPro" id="IPR055210">
    <property type="entry name" value="CtpA/B_N"/>
</dbReference>